<dbReference type="SUPFAM" id="SSF52540">
    <property type="entry name" value="P-loop containing nucleoside triphosphate hydrolases"/>
    <property type="match status" value="1"/>
</dbReference>
<evidence type="ECO:0000313" key="9">
    <source>
        <dbReference type="Proteomes" id="UP000183567"/>
    </source>
</evidence>
<dbReference type="Pfam" id="PF00503">
    <property type="entry name" value="G-alpha"/>
    <property type="match status" value="1"/>
</dbReference>
<keyword evidence="9" id="KW-1185">Reference proteome</keyword>
<dbReference type="GO" id="GO:0001664">
    <property type="term" value="F:G protein-coupled receptor binding"/>
    <property type="evidence" value="ECO:0007669"/>
    <property type="project" value="TreeGrafter"/>
</dbReference>
<dbReference type="PANTHER" id="PTHR10218:SF360">
    <property type="entry name" value="GUANINE NUCLEOTIDE-BINDING PROTEIN SUBUNIT ALPHA HOMOLOG"/>
    <property type="match status" value="1"/>
</dbReference>
<comment type="caution">
    <text evidence="8">The sequence shown here is derived from an EMBL/GenBank/DDBJ whole genome shotgun (WGS) entry which is preliminary data.</text>
</comment>
<evidence type="ECO:0000313" key="8">
    <source>
        <dbReference type="EMBL" id="OJA13350.1"/>
    </source>
</evidence>
<dbReference type="GO" id="GO:0005737">
    <property type="term" value="C:cytoplasm"/>
    <property type="evidence" value="ECO:0007669"/>
    <property type="project" value="TreeGrafter"/>
</dbReference>
<gene>
    <name evidence="8" type="ORF">AZE42_04512</name>
</gene>
<evidence type="ECO:0000256" key="4">
    <source>
        <dbReference type="ARBA" id="ARBA00023224"/>
    </source>
</evidence>
<dbReference type="PRINTS" id="PR00318">
    <property type="entry name" value="GPROTEINA"/>
</dbReference>
<evidence type="ECO:0000256" key="5">
    <source>
        <dbReference type="PIRSR" id="PIRSR601019-1"/>
    </source>
</evidence>
<dbReference type="Gene3D" id="3.40.50.300">
    <property type="entry name" value="P-loop containing nucleotide triphosphate hydrolases"/>
    <property type="match status" value="2"/>
</dbReference>
<dbReference type="GO" id="GO:0005834">
    <property type="term" value="C:heterotrimeric G-protein complex"/>
    <property type="evidence" value="ECO:0007669"/>
    <property type="project" value="TreeGrafter"/>
</dbReference>
<reference evidence="8 9" key="1">
    <citation type="submission" date="2016-03" db="EMBL/GenBank/DDBJ databases">
        <title>Comparative genomics of the ectomycorrhizal sister species Rhizopogon vinicolor and Rhizopogon vesiculosus (Basidiomycota: Boletales) reveals a divergence of the mating type B locus.</title>
        <authorList>
            <person name="Mujic A.B."/>
            <person name="Kuo A."/>
            <person name="Tritt A."/>
            <person name="Lipzen A."/>
            <person name="Chen C."/>
            <person name="Johnson J."/>
            <person name="Sharma A."/>
            <person name="Barry K."/>
            <person name="Grigoriev I.V."/>
            <person name="Spatafora J.W."/>
        </authorList>
    </citation>
    <scope>NUCLEOTIDE SEQUENCE [LARGE SCALE GENOMIC DNA]</scope>
    <source>
        <strain evidence="8 9">AM-OR11-056</strain>
    </source>
</reference>
<dbReference type="GO" id="GO:0046872">
    <property type="term" value="F:metal ion binding"/>
    <property type="evidence" value="ECO:0007669"/>
    <property type="project" value="UniProtKB-KW"/>
</dbReference>
<dbReference type="InterPro" id="IPR011025">
    <property type="entry name" value="GproteinA_insert"/>
</dbReference>
<dbReference type="InterPro" id="IPR001019">
    <property type="entry name" value="Gprotein_alpha_su"/>
</dbReference>
<dbReference type="EMBL" id="LVVM01004185">
    <property type="protein sequence ID" value="OJA13350.1"/>
    <property type="molecule type" value="Genomic_DNA"/>
</dbReference>
<evidence type="ECO:0000256" key="1">
    <source>
        <dbReference type="ARBA" id="ARBA00022723"/>
    </source>
</evidence>
<dbReference type="FunFam" id="3.40.50.300:FF:000692">
    <property type="entry name" value="Guanine nucleotide-binding protein subunit alpha"/>
    <property type="match status" value="1"/>
</dbReference>
<sequence>MTFQGLKPHHGSSLICLTRVLGDRPIVHKAGSYRKNPSVLSIIIVLPRSLGPYRRRMALGVIFQHDTTDPLAVITAPSPNESPEEKAAREEREAEARGISDLIDEELRAERAVRKKEEGMVKILLLGQGESGKSTTLKNFRMRFARDKWIEERASWRAVILLNLVRSANTILHALSQEMDDEQFGLDDAFTFDDYYRRYRLRLSPLLQGVESNLKRLLGAQPEEIEPQKQTHPITLSPRTSPEFFVRSRTWRNFLQTTRGPEFSGCSLEQDLPDIIDSTEAIANCKDDIKTLWRDDIVQAMLAKRRIRLEDSASFFLDAIDRLSVRDYEPTDEDVLRARLRTLDIQEHELRVDDDADAPKWKIYDVGGSRTQRHAWLPYFDKVNAVIFLAPISCFDERLIEDSRVNRLEDSLILWRAICSSKLLSRTILILFLNKIDILEEKIRDGIMVNRFLPSYGHRPNETGEVVKCKSFLFLVPQHV</sequence>
<accession>A0A1J8PVR7</accession>
<dbReference type="GO" id="GO:0031683">
    <property type="term" value="F:G-protein beta/gamma-subunit complex binding"/>
    <property type="evidence" value="ECO:0007669"/>
    <property type="project" value="InterPro"/>
</dbReference>
<dbReference type="STRING" id="180088.A0A1J8PVR7"/>
<evidence type="ECO:0000256" key="2">
    <source>
        <dbReference type="ARBA" id="ARBA00022741"/>
    </source>
</evidence>
<dbReference type="Gene3D" id="1.10.400.10">
    <property type="entry name" value="GI Alpha 1, domain 2-like"/>
    <property type="match status" value="1"/>
</dbReference>
<dbReference type="GO" id="GO:0005525">
    <property type="term" value="F:GTP binding"/>
    <property type="evidence" value="ECO:0007669"/>
    <property type="project" value="UniProtKB-KW"/>
</dbReference>
<keyword evidence="3 5" id="KW-0342">GTP-binding</keyword>
<organism evidence="8 9">
    <name type="scientific">Rhizopogon vesiculosus</name>
    <dbReference type="NCBI Taxonomy" id="180088"/>
    <lineage>
        <taxon>Eukaryota</taxon>
        <taxon>Fungi</taxon>
        <taxon>Dikarya</taxon>
        <taxon>Basidiomycota</taxon>
        <taxon>Agaricomycotina</taxon>
        <taxon>Agaricomycetes</taxon>
        <taxon>Agaricomycetidae</taxon>
        <taxon>Boletales</taxon>
        <taxon>Suillineae</taxon>
        <taxon>Rhizopogonaceae</taxon>
        <taxon>Rhizopogon</taxon>
    </lineage>
</organism>
<dbReference type="AlphaFoldDB" id="A0A1J8PVR7"/>
<dbReference type="OrthoDB" id="5817230at2759"/>
<evidence type="ECO:0008006" key="10">
    <source>
        <dbReference type="Google" id="ProtNLM"/>
    </source>
</evidence>
<dbReference type="Proteomes" id="UP000183567">
    <property type="component" value="Unassembled WGS sequence"/>
</dbReference>
<name>A0A1J8PVR7_9AGAM</name>
<dbReference type="SMART" id="SM00275">
    <property type="entry name" value="G_alpha"/>
    <property type="match status" value="1"/>
</dbReference>
<keyword evidence="2 5" id="KW-0547">Nucleotide-binding</keyword>
<feature type="binding site" evidence="5">
    <location>
        <begin position="434"/>
        <end position="437"/>
    </location>
    <ligand>
        <name>GTP</name>
        <dbReference type="ChEBI" id="CHEBI:37565"/>
    </ligand>
</feature>
<evidence type="ECO:0000256" key="7">
    <source>
        <dbReference type="SAM" id="MobiDB-lite"/>
    </source>
</evidence>
<protein>
    <recommendedName>
        <fullName evidence="10">G-alpha-domain-containing protein</fullName>
    </recommendedName>
</protein>
<feature type="binding site" evidence="5">
    <location>
        <begin position="311"/>
        <end position="312"/>
    </location>
    <ligand>
        <name>GTP</name>
        <dbReference type="ChEBI" id="CHEBI:37565"/>
    </ligand>
</feature>
<proteinExistence type="predicted"/>
<keyword evidence="6" id="KW-0460">Magnesium</keyword>
<feature type="region of interest" description="Disordered" evidence="7">
    <location>
        <begin position="74"/>
        <end position="95"/>
    </location>
</feature>
<evidence type="ECO:0000256" key="6">
    <source>
        <dbReference type="PIRSR" id="PIRSR601019-2"/>
    </source>
</evidence>
<feature type="binding site" evidence="6">
    <location>
        <position position="342"/>
    </location>
    <ligand>
        <name>Mg(2+)</name>
        <dbReference type="ChEBI" id="CHEBI:18420"/>
    </ligand>
</feature>
<keyword evidence="4" id="KW-0807">Transducer</keyword>
<dbReference type="PROSITE" id="PS51882">
    <property type="entry name" value="G_ALPHA"/>
    <property type="match status" value="1"/>
</dbReference>
<keyword evidence="1 6" id="KW-0479">Metal-binding</keyword>
<dbReference type="InterPro" id="IPR027417">
    <property type="entry name" value="P-loop_NTPase"/>
</dbReference>
<evidence type="ECO:0000256" key="3">
    <source>
        <dbReference type="ARBA" id="ARBA00023134"/>
    </source>
</evidence>
<dbReference type="GO" id="GO:0003924">
    <property type="term" value="F:GTPase activity"/>
    <property type="evidence" value="ECO:0007669"/>
    <property type="project" value="InterPro"/>
</dbReference>
<feature type="compositionally biased region" description="Basic and acidic residues" evidence="7">
    <location>
        <begin position="83"/>
        <end position="95"/>
    </location>
</feature>
<feature type="binding site" evidence="5">
    <location>
        <begin position="336"/>
        <end position="342"/>
    </location>
    <ligand>
        <name>GTP</name>
        <dbReference type="ChEBI" id="CHEBI:37565"/>
    </ligand>
</feature>
<dbReference type="GO" id="GO:0007188">
    <property type="term" value="P:adenylate cyclase-modulating G protein-coupled receptor signaling pathway"/>
    <property type="evidence" value="ECO:0007669"/>
    <property type="project" value="TreeGrafter"/>
</dbReference>
<dbReference type="SUPFAM" id="SSF47895">
    <property type="entry name" value="Transducin (alpha subunit), insertion domain"/>
    <property type="match status" value="1"/>
</dbReference>
<dbReference type="PANTHER" id="PTHR10218">
    <property type="entry name" value="GTP-BINDING PROTEIN ALPHA SUBUNIT"/>
    <property type="match status" value="1"/>
</dbReference>